<feature type="coiled-coil region" evidence="5">
    <location>
        <begin position="152"/>
        <end position="179"/>
    </location>
</feature>
<dbReference type="Gene3D" id="1.10.1660.10">
    <property type="match status" value="1"/>
</dbReference>
<dbReference type="GO" id="GO:0003700">
    <property type="term" value="F:DNA-binding transcription factor activity"/>
    <property type="evidence" value="ECO:0007669"/>
    <property type="project" value="InterPro"/>
</dbReference>
<dbReference type="KEGG" id="nia:A8C56_11855"/>
<accession>A0A1A9I1S3</accession>
<keyword evidence="5" id="KW-0175">Coiled coil</keyword>
<dbReference type="Gene3D" id="1.10.490.50">
    <property type="entry name" value="Antibiotic binding domain of TipA-like multidrug resistance regulators"/>
    <property type="match status" value="1"/>
</dbReference>
<dbReference type="PANTHER" id="PTHR30204:SF90">
    <property type="entry name" value="HTH-TYPE TRANSCRIPTIONAL ACTIVATOR MTA"/>
    <property type="match status" value="1"/>
</dbReference>
<protein>
    <recommendedName>
        <fullName evidence="6">HTH merR-type domain-containing protein</fullName>
    </recommendedName>
</protein>
<dbReference type="SUPFAM" id="SSF46955">
    <property type="entry name" value="Putative DNA-binding domain"/>
    <property type="match status" value="1"/>
</dbReference>
<keyword evidence="3" id="KW-0010">Activator</keyword>
<feature type="domain" description="HTH merR-type" evidence="6">
    <location>
        <begin position="1"/>
        <end position="72"/>
    </location>
</feature>
<evidence type="ECO:0000256" key="4">
    <source>
        <dbReference type="ARBA" id="ARBA00023163"/>
    </source>
</evidence>
<dbReference type="PRINTS" id="PR00040">
    <property type="entry name" value="HTHMERR"/>
</dbReference>
<dbReference type="PANTHER" id="PTHR30204">
    <property type="entry name" value="REDOX-CYCLING DRUG-SENSING TRANSCRIPTIONAL ACTIVATOR SOXR"/>
    <property type="match status" value="1"/>
</dbReference>
<dbReference type="PROSITE" id="PS50937">
    <property type="entry name" value="HTH_MERR_2"/>
    <property type="match status" value="1"/>
</dbReference>
<dbReference type="RefSeq" id="WP_067756139.1">
    <property type="nucleotide sequence ID" value="NZ_CP015772.1"/>
</dbReference>
<dbReference type="SMART" id="SM00422">
    <property type="entry name" value="HTH_MERR"/>
    <property type="match status" value="1"/>
</dbReference>
<dbReference type="InterPro" id="IPR009061">
    <property type="entry name" value="DNA-bd_dom_put_sf"/>
</dbReference>
<keyword evidence="2" id="KW-0238">DNA-binding</keyword>
<dbReference type="SUPFAM" id="SSF89082">
    <property type="entry name" value="Antibiotic binding domain of TipA-like multidrug resistance regulators"/>
    <property type="match status" value="1"/>
</dbReference>
<evidence type="ECO:0000313" key="8">
    <source>
        <dbReference type="Proteomes" id="UP000077667"/>
    </source>
</evidence>
<dbReference type="EMBL" id="CP015772">
    <property type="protein sequence ID" value="ANH81576.1"/>
    <property type="molecule type" value="Genomic_DNA"/>
</dbReference>
<name>A0A1A9I1S3_9BACT</name>
<keyword evidence="4" id="KW-0804">Transcription</keyword>
<dbReference type="AlphaFoldDB" id="A0A1A9I1S3"/>
<keyword evidence="8" id="KW-1185">Reference proteome</keyword>
<dbReference type="GO" id="GO:0003677">
    <property type="term" value="F:DNA binding"/>
    <property type="evidence" value="ECO:0007669"/>
    <property type="project" value="UniProtKB-KW"/>
</dbReference>
<dbReference type="InterPro" id="IPR012925">
    <property type="entry name" value="TipAS_dom"/>
</dbReference>
<dbReference type="Proteomes" id="UP000077667">
    <property type="component" value="Chromosome"/>
</dbReference>
<dbReference type="InterPro" id="IPR000551">
    <property type="entry name" value="MerR-type_HTH_dom"/>
</dbReference>
<organism evidence="7 8">
    <name type="scientific">Niabella ginsenosidivorans</name>
    <dbReference type="NCBI Taxonomy" id="1176587"/>
    <lineage>
        <taxon>Bacteria</taxon>
        <taxon>Pseudomonadati</taxon>
        <taxon>Bacteroidota</taxon>
        <taxon>Chitinophagia</taxon>
        <taxon>Chitinophagales</taxon>
        <taxon>Chitinophagaceae</taxon>
        <taxon>Niabella</taxon>
    </lineage>
</organism>
<dbReference type="Pfam" id="PF13411">
    <property type="entry name" value="MerR_1"/>
    <property type="match status" value="1"/>
</dbReference>
<dbReference type="InterPro" id="IPR036244">
    <property type="entry name" value="TipA-like_antibiotic-bd"/>
</dbReference>
<evidence type="ECO:0000256" key="1">
    <source>
        <dbReference type="ARBA" id="ARBA00023015"/>
    </source>
</evidence>
<dbReference type="Pfam" id="PF07739">
    <property type="entry name" value="TipAS"/>
    <property type="match status" value="1"/>
</dbReference>
<evidence type="ECO:0000256" key="5">
    <source>
        <dbReference type="SAM" id="Coils"/>
    </source>
</evidence>
<proteinExistence type="predicted"/>
<reference evidence="7 8" key="1">
    <citation type="submission" date="2016-05" db="EMBL/GenBank/DDBJ databases">
        <title>Niabella ginsenosidivorans BS26 whole genome sequencing.</title>
        <authorList>
            <person name="Im W.T."/>
            <person name="Siddiqi M.Z."/>
        </authorList>
    </citation>
    <scope>NUCLEOTIDE SEQUENCE [LARGE SCALE GENOMIC DNA]</scope>
    <source>
        <strain evidence="7 8">BS26</strain>
    </source>
</reference>
<sequence>MKQLSVKELANAAGVTVRTLHVYDKTGLLKPAIRTDKKYRYYGQAELLRLQQILFYKELGLTLAEISSLLDTPDFDVIKALTGHKKALRKKQARIAKMIATIDKTILNLKGKIKMTHKELYNGLPKEQALQWRKEALEKWPGQVKHSEKMLLNMSKAEFAELQDNFRQVNNRLALLSDEDPKSDPVQHEIRKHYQCILKFWGKSKNIATAYKGLGSLYVSDNRYAMINGEGSLRFAQFLNEAMSYFADTQLQNK</sequence>
<dbReference type="InterPro" id="IPR047057">
    <property type="entry name" value="MerR_fam"/>
</dbReference>
<dbReference type="CDD" id="cd01106">
    <property type="entry name" value="HTH_TipAL-Mta"/>
    <property type="match status" value="1"/>
</dbReference>
<dbReference type="STRING" id="1176587.A8C56_11855"/>
<keyword evidence="1" id="KW-0805">Transcription regulation</keyword>
<evidence type="ECO:0000259" key="6">
    <source>
        <dbReference type="PROSITE" id="PS50937"/>
    </source>
</evidence>
<dbReference type="OrthoDB" id="1894615at2"/>
<evidence type="ECO:0000313" key="7">
    <source>
        <dbReference type="EMBL" id="ANH81576.1"/>
    </source>
</evidence>
<gene>
    <name evidence="7" type="ORF">A8C56_11855</name>
</gene>
<evidence type="ECO:0000256" key="2">
    <source>
        <dbReference type="ARBA" id="ARBA00023125"/>
    </source>
</evidence>
<evidence type="ECO:0000256" key="3">
    <source>
        <dbReference type="ARBA" id="ARBA00023159"/>
    </source>
</evidence>